<dbReference type="GO" id="GO:0008023">
    <property type="term" value="C:transcription elongation factor complex"/>
    <property type="evidence" value="ECO:0007669"/>
    <property type="project" value="TreeGrafter"/>
</dbReference>
<dbReference type="Gene3D" id="3.30.505.10">
    <property type="entry name" value="SH2 domain"/>
    <property type="match status" value="1"/>
</dbReference>
<dbReference type="CDD" id="cd09918">
    <property type="entry name" value="SH2_Nterm_SPT6_like"/>
    <property type="match status" value="1"/>
</dbReference>
<evidence type="ECO:0000313" key="3">
    <source>
        <dbReference type="Proteomes" id="UP000270296"/>
    </source>
</evidence>
<name>A0A3P8DUU5_9BILA</name>
<organism evidence="2 3">
    <name type="scientific">Soboliphyme baturini</name>
    <dbReference type="NCBI Taxonomy" id="241478"/>
    <lineage>
        <taxon>Eukaryota</taxon>
        <taxon>Metazoa</taxon>
        <taxon>Ecdysozoa</taxon>
        <taxon>Nematoda</taxon>
        <taxon>Enoplea</taxon>
        <taxon>Dorylaimia</taxon>
        <taxon>Dioctophymatida</taxon>
        <taxon>Dioctophymatoidea</taxon>
        <taxon>Soboliphymatidae</taxon>
        <taxon>Soboliphyme</taxon>
    </lineage>
</organism>
<dbReference type="GO" id="GO:0042393">
    <property type="term" value="F:histone binding"/>
    <property type="evidence" value="ECO:0007669"/>
    <property type="project" value="TreeGrafter"/>
</dbReference>
<dbReference type="SUPFAM" id="SSF55550">
    <property type="entry name" value="SH2 domain"/>
    <property type="match status" value="1"/>
</dbReference>
<evidence type="ECO:0000259" key="1">
    <source>
        <dbReference type="Pfam" id="PF14633"/>
    </source>
</evidence>
<dbReference type="InterPro" id="IPR035019">
    <property type="entry name" value="Spt6_SH2_N"/>
</dbReference>
<proteinExistence type="predicted"/>
<dbReference type="Proteomes" id="UP000270296">
    <property type="component" value="Unassembled WGS sequence"/>
</dbReference>
<reference evidence="2 3" key="1">
    <citation type="submission" date="2018-11" db="EMBL/GenBank/DDBJ databases">
        <authorList>
            <consortium name="Pathogen Informatics"/>
        </authorList>
    </citation>
    <scope>NUCLEOTIDE SEQUENCE [LARGE SCALE GENOMIC DNA]</scope>
</reference>
<sequence length="123" mass="14338">MILVFRPGKDYYYDFKAEEEDRREDEAVKAAKEQYYVKRVVAHPCFRNCTFKETQALLTNMEQGDVIVRPSSKGSNRLTVTWKVTDNICQHIDVREEGKETAFSLGRLLYIGEEVLSEPRKLT</sequence>
<dbReference type="GO" id="GO:0140673">
    <property type="term" value="P:transcription elongation-coupled chromatin remodeling"/>
    <property type="evidence" value="ECO:0007669"/>
    <property type="project" value="InterPro"/>
</dbReference>
<dbReference type="Pfam" id="PF14633">
    <property type="entry name" value="SH2_2"/>
    <property type="match status" value="1"/>
</dbReference>
<gene>
    <name evidence="2" type="ORF">SBAD_LOCUS2908</name>
</gene>
<protein>
    <recommendedName>
        <fullName evidence="1">Spt6 SH2 domain-containing protein</fullName>
    </recommendedName>
</protein>
<dbReference type="GO" id="GO:0031491">
    <property type="term" value="F:nucleosome binding"/>
    <property type="evidence" value="ECO:0007669"/>
    <property type="project" value="TreeGrafter"/>
</dbReference>
<dbReference type="EMBL" id="UZAM01007471">
    <property type="protein sequence ID" value="VDO99335.1"/>
    <property type="molecule type" value="Genomic_DNA"/>
</dbReference>
<accession>A0A3P8DUU5</accession>
<dbReference type="AlphaFoldDB" id="A0A3P8DUU5"/>
<dbReference type="OrthoDB" id="7632775at2759"/>
<dbReference type="PANTHER" id="PTHR10145:SF6">
    <property type="entry name" value="TRANSCRIPTION ELONGATION FACTOR SPT6"/>
    <property type="match status" value="1"/>
</dbReference>
<dbReference type="GO" id="GO:0034728">
    <property type="term" value="P:nucleosome organization"/>
    <property type="evidence" value="ECO:0007669"/>
    <property type="project" value="TreeGrafter"/>
</dbReference>
<evidence type="ECO:0000313" key="2">
    <source>
        <dbReference type="EMBL" id="VDO99335.1"/>
    </source>
</evidence>
<dbReference type="InterPro" id="IPR035420">
    <property type="entry name" value="Spt6_SH2"/>
</dbReference>
<feature type="domain" description="Spt6 SH2" evidence="1">
    <location>
        <begin position="12"/>
        <end position="115"/>
    </location>
</feature>
<dbReference type="InterPro" id="IPR017072">
    <property type="entry name" value="TF_Spt6"/>
</dbReference>
<dbReference type="InterPro" id="IPR036860">
    <property type="entry name" value="SH2_dom_sf"/>
</dbReference>
<keyword evidence="3" id="KW-1185">Reference proteome</keyword>
<dbReference type="PANTHER" id="PTHR10145">
    <property type="entry name" value="TRANSCRIPTION ELONGATION FACTOR SPT6"/>
    <property type="match status" value="1"/>
</dbReference>